<dbReference type="PANTHER" id="PTHR19297:SF186">
    <property type="entry name" value="CORE-2_I-BRANCHING ENZYME"/>
    <property type="match status" value="1"/>
</dbReference>
<comment type="similarity">
    <text evidence="5">Belongs to the nematode transthyretin-like family.</text>
</comment>
<keyword evidence="14" id="KW-0325">Glycoprotein</keyword>
<evidence type="ECO:0000256" key="2">
    <source>
        <dbReference type="ARBA" id="ARBA00004606"/>
    </source>
</evidence>
<accession>A0AAN8EPG9</accession>
<name>A0AAN8EPG9_TRICO</name>
<evidence type="ECO:0000256" key="10">
    <source>
        <dbReference type="ARBA" id="ARBA00022729"/>
    </source>
</evidence>
<evidence type="ECO:0000256" key="12">
    <source>
        <dbReference type="ARBA" id="ARBA00022989"/>
    </source>
</evidence>
<feature type="transmembrane region" description="Helical" evidence="17">
    <location>
        <begin position="121"/>
        <end position="139"/>
    </location>
</feature>
<dbReference type="InterPro" id="IPR003406">
    <property type="entry name" value="Glyco_trans_14"/>
</dbReference>
<evidence type="ECO:0000256" key="1">
    <source>
        <dbReference type="ARBA" id="ARBA00004141"/>
    </source>
</evidence>
<dbReference type="GO" id="GO:0016020">
    <property type="term" value="C:membrane"/>
    <property type="evidence" value="ECO:0007669"/>
    <property type="project" value="UniProtKB-SubCell"/>
</dbReference>
<dbReference type="GO" id="GO:0005576">
    <property type="term" value="C:extracellular region"/>
    <property type="evidence" value="ECO:0007669"/>
    <property type="project" value="UniProtKB-SubCell"/>
</dbReference>
<evidence type="ECO:0000259" key="18">
    <source>
        <dbReference type="PROSITE" id="PS51225"/>
    </source>
</evidence>
<dbReference type="EMBL" id="WIXE01024410">
    <property type="protein sequence ID" value="KAK5965636.1"/>
    <property type="molecule type" value="Genomic_DNA"/>
</dbReference>
<evidence type="ECO:0000256" key="5">
    <source>
        <dbReference type="ARBA" id="ARBA00010112"/>
    </source>
</evidence>
<evidence type="ECO:0000256" key="17">
    <source>
        <dbReference type="SAM" id="Phobius"/>
    </source>
</evidence>
<keyword evidence="10" id="KW-0732">Signal</keyword>
<keyword evidence="11" id="KW-0735">Signal-anchor</keyword>
<gene>
    <name evidence="19" type="ORF">GCK32_001293</name>
</gene>
<keyword evidence="12 17" id="KW-1133">Transmembrane helix</keyword>
<dbReference type="Pfam" id="PF01284">
    <property type="entry name" value="MARVEL"/>
    <property type="match status" value="1"/>
</dbReference>
<comment type="caution">
    <text evidence="19">The sequence shown here is derived from an EMBL/GenBank/DDBJ whole genome shotgun (WGS) entry which is preliminary data.</text>
</comment>
<comment type="pathway">
    <text evidence="4">Protein modification; protein glycosylation.</text>
</comment>
<evidence type="ECO:0000256" key="16">
    <source>
        <dbReference type="PROSITE-ProRule" id="PRU00581"/>
    </source>
</evidence>
<dbReference type="PANTHER" id="PTHR19297">
    <property type="entry name" value="GLYCOSYLTRANSFERASE 14 FAMILY MEMBER"/>
    <property type="match status" value="1"/>
</dbReference>
<evidence type="ECO:0000256" key="11">
    <source>
        <dbReference type="ARBA" id="ARBA00022968"/>
    </source>
</evidence>
<evidence type="ECO:0000256" key="13">
    <source>
        <dbReference type="ARBA" id="ARBA00023136"/>
    </source>
</evidence>
<evidence type="ECO:0000256" key="9">
    <source>
        <dbReference type="ARBA" id="ARBA00022692"/>
    </source>
</evidence>
<dbReference type="GO" id="GO:0009986">
    <property type="term" value="C:cell surface"/>
    <property type="evidence" value="ECO:0007669"/>
    <property type="project" value="InterPro"/>
</dbReference>
<evidence type="ECO:0000313" key="20">
    <source>
        <dbReference type="Proteomes" id="UP001331761"/>
    </source>
</evidence>
<feature type="non-terminal residue" evidence="19">
    <location>
        <position position="1"/>
    </location>
</feature>
<keyword evidence="20" id="KW-1185">Reference proteome</keyword>
<comment type="subcellular location">
    <subcellularLocation>
        <location evidence="1">Membrane</location>
        <topology evidence="1">Multi-pass membrane protein</topology>
    </subcellularLocation>
    <subcellularLocation>
        <location evidence="2">Membrane</location>
        <topology evidence="2">Single-pass type II membrane protein</topology>
    </subcellularLocation>
    <subcellularLocation>
        <location evidence="3">Secreted</location>
    </subcellularLocation>
</comment>
<keyword evidence="6" id="KW-0964">Secreted</keyword>
<evidence type="ECO:0000256" key="8">
    <source>
        <dbReference type="ARBA" id="ARBA00022679"/>
    </source>
</evidence>
<dbReference type="Gene3D" id="2.60.40.3330">
    <property type="match status" value="1"/>
</dbReference>
<evidence type="ECO:0000256" key="6">
    <source>
        <dbReference type="ARBA" id="ARBA00022525"/>
    </source>
</evidence>
<evidence type="ECO:0000256" key="3">
    <source>
        <dbReference type="ARBA" id="ARBA00004613"/>
    </source>
</evidence>
<organism evidence="19 20">
    <name type="scientific">Trichostrongylus colubriformis</name>
    <name type="common">Black scour worm</name>
    <dbReference type="NCBI Taxonomy" id="6319"/>
    <lineage>
        <taxon>Eukaryota</taxon>
        <taxon>Metazoa</taxon>
        <taxon>Ecdysozoa</taxon>
        <taxon>Nematoda</taxon>
        <taxon>Chromadorea</taxon>
        <taxon>Rhabditida</taxon>
        <taxon>Rhabditina</taxon>
        <taxon>Rhabditomorpha</taxon>
        <taxon>Strongyloidea</taxon>
        <taxon>Trichostrongylidae</taxon>
        <taxon>Trichostrongylus</taxon>
    </lineage>
</organism>
<evidence type="ECO:0000256" key="15">
    <source>
        <dbReference type="ARBA" id="ARBA00038150"/>
    </source>
</evidence>
<dbReference type="GO" id="GO:0008375">
    <property type="term" value="F:acetylglucosaminyltransferase activity"/>
    <property type="evidence" value="ECO:0007669"/>
    <property type="project" value="TreeGrafter"/>
</dbReference>
<feature type="domain" description="MARVEL" evidence="18">
    <location>
        <begin position="31"/>
        <end position="182"/>
    </location>
</feature>
<dbReference type="InterPro" id="IPR001534">
    <property type="entry name" value="Transthyretin-like"/>
</dbReference>
<keyword evidence="8" id="KW-0808">Transferase</keyword>
<protein>
    <recommendedName>
        <fullName evidence="18">MARVEL domain-containing protein</fullName>
    </recommendedName>
</protein>
<evidence type="ECO:0000313" key="19">
    <source>
        <dbReference type="EMBL" id="KAK5965636.1"/>
    </source>
</evidence>
<comment type="similarity">
    <text evidence="15">Belongs to the glycosyltransferase 14 family.</text>
</comment>
<dbReference type="Proteomes" id="UP001331761">
    <property type="component" value="Unassembled WGS sequence"/>
</dbReference>
<evidence type="ECO:0000256" key="14">
    <source>
        <dbReference type="ARBA" id="ARBA00023180"/>
    </source>
</evidence>
<evidence type="ECO:0000256" key="7">
    <source>
        <dbReference type="ARBA" id="ARBA00022676"/>
    </source>
</evidence>
<evidence type="ECO:0000256" key="4">
    <source>
        <dbReference type="ARBA" id="ARBA00004922"/>
    </source>
</evidence>
<keyword evidence="13 16" id="KW-0472">Membrane</keyword>
<dbReference type="InterPro" id="IPR008253">
    <property type="entry name" value="Marvel"/>
</dbReference>
<feature type="transmembrane region" description="Helical" evidence="17">
    <location>
        <begin position="159"/>
        <end position="178"/>
    </location>
</feature>
<dbReference type="AlphaFoldDB" id="A0AAN8EPG9"/>
<dbReference type="PROSITE" id="PS51225">
    <property type="entry name" value="MARVEL"/>
    <property type="match status" value="1"/>
</dbReference>
<dbReference type="InterPro" id="IPR038479">
    <property type="entry name" value="Transthyretin-like_sf"/>
</dbReference>
<dbReference type="Pfam" id="PF01060">
    <property type="entry name" value="TTR-52"/>
    <property type="match status" value="1"/>
</dbReference>
<feature type="transmembrane region" description="Helical" evidence="17">
    <location>
        <begin position="37"/>
        <end position="54"/>
    </location>
</feature>
<dbReference type="Pfam" id="PF02485">
    <property type="entry name" value="Branch"/>
    <property type="match status" value="1"/>
</dbReference>
<feature type="transmembrane region" description="Helical" evidence="17">
    <location>
        <begin position="82"/>
        <end position="100"/>
    </location>
</feature>
<sequence>PVQGQLPQKPMDNIRAYGTGLAGGQFDANAFFRKPTVIFRSIALVLAALLWFSISKGGWHRLNGSSHHQICLYGSSASTCSFASALGFFSLVGAGALLLSDARFERVSSIPTRKRIVTGDLAVSAIFAVIFLVAFFTFWSKYSSFDLDEPYSTGYAKFGILLAFLSTLAWGGAAFFAWRRYEEGAVTALGTNFDNEFSGIDGEVQDGYGYGGSSEGIGAVGSGRQISVANTSYQAGAPPSMPPNPNPMTLLRALIALLMSFQVATSGKGTVDVYGCAYCNGRPLNYAKVKMYDMDPIINTFMGKTVTDENGCFFVNGSASDLRSDIDPIINFYHKCPMWIQFGSCLLKSQLVLNSSEVVNVGLVHLTDIEVTELKTTKDCTYQRNKHKTPGLPMNYLESMHLDCEPVIESTVDVVKYRHWTFDFQIYEDELHKSSNICEAINQRFYFEKRPLSKEEEEYPLAFGLVLYKNIIQVLLELSIFYHPQNAYCITVDRTANKDFKRIMTHLPKCFKNIKVFIGKRSQWGSYGVLDNVYQCFKYLAHSKHNWKYYQYLSGSDLPLRTNLEMVRIMKALNGSINSDIDEFEMDRYRTMEGIHPPLPLYKSAMSVAMPRAAANYIVRSEKVKRLLRYLSNTWIPDESFWTSVAGNAPLLRVPGSFRARDIIWLRKHLSSNLPWQWTTSSVGTTYIGRYQVWEWQKVCMGQIRAWSCVFGAMDVAEEIRYRSHYPIEFDATSYSEMPTVELYNGKRITELTHPDWLLLSSFYRL</sequence>
<keyword evidence="7" id="KW-0328">Glycosyltransferase</keyword>
<proteinExistence type="inferred from homology"/>
<keyword evidence="9 16" id="KW-0812">Transmembrane</keyword>
<reference evidence="19 20" key="1">
    <citation type="submission" date="2019-10" db="EMBL/GenBank/DDBJ databases">
        <title>Assembly and Annotation for the nematode Trichostrongylus colubriformis.</title>
        <authorList>
            <person name="Martin J."/>
        </authorList>
    </citation>
    <scope>NUCLEOTIDE SEQUENCE [LARGE SCALE GENOMIC DNA]</scope>
    <source>
        <strain evidence="19">G859</strain>
        <tissue evidence="19">Whole worm</tissue>
    </source>
</reference>